<protein>
    <submittedName>
        <fullName evidence="1">Uncharacterized protein</fullName>
    </submittedName>
</protein>
<dbReference type="AlphaFoldDB" id="A0A917V3G0"/>
<dbReference type="Proteomes" id="UP000600449">
    <property type="component" value="Unassembled WGS sequence"/>
</dbReference>
<proteinExistence type="predicted"/>
<sequence length="85" mass="9504">MIAATEGEARRLADAQRELRRDLEVGAAADAVGTEMLAQGTCSEIVERRIAPLVWFRTDAVQNTRAARDVKASLPRECFTFRKRL</sequence>
<gene>
    <name evidence="1" type="ORF">GCM10011322_21310</name>
</gene>
<evidence type="ECO:0000313" key="1">
    <source>
        <dbReference type="EMBL" id="GGK34325.1"/>
    </source>
</evidence>
<reference evidence="1 2" key="1">
    <citation type="journal article" date="2014" name="Int. J. Syst. Evol. Microbiol.">
        <title>Complete genome sequence of Corynebacterium casei LMG S-19264T (=DSM 44701T), isolated from a smear-ripened cheese.</title>
        <authorList>
            <consortium name="US DOE Joint Genome Institute (JGI-PGF)"/>
            <person name="Walter F."/>
            <person name="Albersmeier A."/>
            <person name="Kalinowski J."/>
            <person name="Ruckert C."/>
        </authorList>
    </citation>
    <scope>NUCLEOTIDE SEQUENCE [LARGE SCALE GENOMIC DNA]</scope>
    <source>
        <strain evidence="1 2">CGMCC 1.9161</strain>
    </source>
</reference>
<keyword evidence="2" id="KW-1185">Reference proteome</keyword>
<name>A0A917V3G0_9HYPH</name>
<dbReference type="EMBL" id="BMMF01000005">
    <property type="protein sequence ID" value="GGK34325.1"/>
    <property type="molecule type" value="Genomic_DNA"/>
</dbReference>
<organism evidence="1 2">
    <name type="scientific">Salinarimonas ramus</name>
    <dbReference type="NCBI Taxonomy" id="690164"/>
    <lineage>
        <taxon>Bacteria</taxon>
        <taxon>Pseudomonadati</taxon>
        <taxon>Pseudomonadota</taxon>
        <taxon>Alphaproteobacteria</taxon>
        <taxon>Hyphomicrobiales</taxon>
        <taxon>Salinarimonadaceae</taxon>
        <taxon>Salinarimonas</taxon>
    </lineage>
</organism>
<accession>A0A917V3G0</accession>
<comment type="caution">
    <text evidence="1">The sequence shown here is derived from an EMBL/GenBank/DDBJ whole genome shotgun (WGS) entry which is preliminary data.</text>
</comment>
<evidence type="ECO:0000313" key="2">
    <source>
        <dbReference type="Proteomes" id="UP000600449"/>
    </source>
</evidence>